<dbReference type="GO" id="GO:0004806">
    <property type="term" value="F:triacylglycerol lipase activity"/>
    <property type="evidence" value="ECO:0007669"/>
    <property type="project" value="TreeGrafter"/>
</dbReference>
<dbReference type="eggNOG" id="COG2267">
    <property type="taxonomic scope" value="Bacteria"/>
</dbReference>
<dbReference type="InterPro" id="IPR000073">
    <property type="entry name" value="AB_hydrolase_1"/>
</dbReference>
<feature type="domain" description="AB hydrolase-1" evidence="1">
    <location>
        <begin position="28"/>
        <end position="263"/>
    </location>
</feature>
<evidence type="ECO:0000313" key="2">
    <source>
        <dbReference type="EMBL" id="AIJ24515.1"/>
    </source>
</evidence>
<proteinExistence type="predicted"/>
<dbReference type="PATRIC" id="fig|1068978.7.peg.4740"/>
<dbReference type="KEGG" id="amq:AMETH_4423"/>
<dbReference type="HOGENOM" id="CLU_020336_43_3_11"/>
<dbReference type="InterPro" id="IPR029058">
    <property type="entry name" value="AB_hydrolase_fold"/>
</dbReference>
<dbReference type="Proteomes" id="UP000062973">
    <property type="component" value="Chromosome"/>
</dbReference>
<protein>
    <submittedName>
        <fullName evidence="2">Alpha/beta hydrolase fold protein</fullName>
    </submittedName>
</protein>
<dbReference type="SUPFAM" id="SSF53474">
    <property type="entry name" value="alpha/beta-Hydrolases"/>
    <property type="match status" value="1"/>
</dbReference>
<keyword evidence="3" id="KW-1185">Reference proteome</keyword>
<dbReference type="InterPro" id="IPR050471">
    <property type="entry name" value="AB_hydrolase"/>
</dbReference>
<dbReference type="AlphaFoldDB" id="A0A076N0Y8"/>
<dbReference type="Pfam" id="PF12697">
    <property type="entry name" value="Abhydrolase_6"/>
    <property type="match status" value="1"/>
</dbReference>
<dbReference type="Gene3D" id="3.40.50.1820">
    <property type="entry name" value="alpha/beta hydrolase"/>
    <property type="match status" value="1"/>
</dbReference>
<dbReference type="OrthoDB" id="63519at2"/>
<accession>A0A076N0Y8</accession>
<dbReference type="EMBL" id="CP009110">
    <property type="protein sequence ID" value="AIJ24515.1"/>
    <property type="molecule type" value="Genomic_DNA"/>
</dbReference>
<evidence type="ECO:0000313" key="3">
    <source>
        <dbReference type="Proteomes" id="UP000062973"/>
    </source>
</evidence>
<dbReference type="GO" id="GO:0046503">
    <property type="term" value="P:glycerolipid catabolic process"/>
    <property type="evidence" value="ECO:0007669"/>
    <property type="project" value="TreeGrafter"/>
</dbReference>
<dbReference type="PANTHER" id="PTHR43433">
    <property type="entry name" value="HYDROLASE, ALPHA/BETA FOLD FAMILY PROTEIN"/>
    <property type="match status" value="1"/>
</dbReference>
<keyword evidence="2" id="KW-0378">Hydrolase</keyword>
<dbReference type="PANTHER" id="PTHR43433:SF5">
    <property type="entry name" value="AB HYDROLASE-1 DOMAIN-CONTAINING PROTEIN"/>
    <property type="match status" value="1"/>
</dbReference>
<sequence length="271" mass="28025">MKEDGMHTVTSADGTPIAYERDGSGPLVVFLGGAFNDRTACAPVAEVLRDRYTVVCVDRRGRGDSGDVIPPHQAATYRVEREVEDLNAVLAAEGGPTAVFGFSSGGILALHAAAAGAAITRVALYEPPFALGGLAGSARDLAGKLAALIGDGRRGDAVATMQIEGIGLPPETVEQIRRSPMWPQLEAVAQSLVYDATLTAAPNLPTAAMRALDLDVLVLSGSETWPGLREAARALPAYLGRARYAEVPGGAGHGIPAEATAKVLDEFLGGK</sequence>
<evidence type="ECO:0000259" key="1">
    <source>
        <dbReference type="Pfam" id="PF12697"/>
    </source>
</evidence>
<gene>
    <name evidence="2" type="ORF">AMETH_4423</name>
</gene>
<dbReference type="STRING" id="1068978.AMETH_4423"/>
<reference evidence="2 3" key="1">
    <citation type="submission" date="2014-07" db="EMBL/GenBank/DDBJ databases">
        <title>Whole Genome Sequence of the Amycolatopsis methanolica 239.</title>
        <authorList>
            <person name="Tang B."/>
        </authorList>
    </citation>
    <scope>NUCLEOTIDE SEQUENCE [LARGE SCALE GENOMIC DNA]</scope>
    <source>
        <strain evidence="2 3">239</strain>
    </source>
</reference>
<organism evidence="2 3">
    <name type="scientific">Amycolatopsis methanolica 239</name>
    <dbReference type="NCBI Taxonomy" id="1068978"/>
    <lineage>
        <taxon>Bacteria</taxon>
        <taxon>Bacillati</taxon>
        <taxon>Actinomycetota</taxon>
        <taxon>Actinomycetes</taxon>
        <taxon>Pseudonocardiales</taxon>
        <taxon>Pseudonocardiaceae</taxon>
        <taxon>Amycolatopsis</taxon>
        <taxon>Amycolatopsis methanolica group</taxon>
    </lineage>
</organism>
<name>A0A076N0Y8_AMYME</name>